<dbReference type="PANTHER" id="PTHR45527:SF1">
    <property type="entry name" value="FATTY ACID SYNTHASE"/>
    <property type="match status" value="1"/>
</dbReference>
<dbReference type="SMART" id="SM00823">
    <property type="entry name" value="PKS_PP"/>
    <property type="match status" value="2"/>
</dbReference>
<dbReference type="FunFam" id="3.30.300.30:FF:000015">
    <property type="entry name" value="Nonribosomal peptide synthase SidD"/>
    <property type="match status" value="2"/>
</dbReference>
<dbReference type="PROSITE" id="PS00012">
    <property type="entry name" value="PHOSPHOPANTETHEINE"/>
    <property type="match status" value="2"/>
</dbReference>
<dbReference type="GeneID" id="28900384"/>
<dbReference type="Gene3D" id="3.40.50.12780">
    <property type="entry name" value="N-terminal domain of ligase-like"/>
    <property type="match status" value="2"/>
</dbReference>
<dbReference type="Gene3D" id="1.10.1200.10">
    <property type="entry name" value="ACP-like"/>
    <property type="match status" value="2"/>
</dbReference>
<dbReference type="OMA" id="ECTQLNW"/>
<dbReference type="Pfam" id="PF00501">
    <property type="entry name" value="AMP-binding"/>
    <property type="match status" value="2"/>
</dbReference>
<evidence type="ECO:0000256" key="3">
    <source>
        <dbReference type="ARBA" id="ARBA00022598"/>
    </source>
</evidence>
<dbReference type="GO" id="GO:0005737">
    <property type="term" value="C:cytoplasm"/>
    <property type="evidence" value="ECO:0007669"/>
    <property type="project" value="TreeGrafter"/>
</dbReference>
<dbReference type="InterPro" id="IPR006162">
    <property type="entry name" value="Ppantetheine_attach_site"/>
</dbReference>
<dbReference type="STRING" id="1328760.A0A165G4W6"/>
<dbReference type="GO" id="GO:0031177">
    <property type="term" value="F:phosphopantetheine binding"/>
    <property type="evidence" value="ECO:0007669"/>
    <property type="project" value="InterPro"/>
</dbReference>
<evidence type="ECO:0000256" key="2">
    <source>
        <dbReference type="ARBA" id="ARBA00022553"/>
    </source>
</evidence>
<protein>
    <submittedName>
        <fullName evidence="5">Amino acid adenylation</fullName>
    </submittedName>
</protein>
<dbReference type="InterPro" id="IPR036736">
    <property type="entry name" value="ACP-like_sf"/>
</dbReference>
<dbReference type="CDD" id="cd19545">
    <property type="entry name" value="FUM14_C_NRPS-like"/>
    <property type="match status" value="2"/>
</dbReference>
<feature type="domain" description="Carrier" evidence="4">
    <location>
        <begin position="1854"/>
        <end position="1927"/>
    </location>
</feature>
<dbReference type="NCBIfam" id="TIGR01733">
    <property type="entry name" value="AA-adenyl-dom"/>
    <property type="match status" value="2"/>
</dbReference>
<dbReference type="EMBL" id="KV407460">
    <property type="protein sequence ID" value="KZF21742.1"/>
    <property type="molecule type" value="Genomic_DNA"/>
</dbReference>
<dbReference type="Gene3D" id="3.30.300.30">
    <property type="match status" value="2"/>
</dbReference>
<dbReference type="PROSITE" id="PS50075">
    <property type="entry name" value="CARRIER"/>
    <property type="match status" value="2"/>
</dbReference>
<dbReference type="RefSeq" id="XP_018187297.1">
    <property type="nucleotide sequence ID" value="XM_018335247.1"/>
</dbReference>
<dbReference type="OrthoDB" id="416786at2759"/>
<dbReference type="GO" id="GO:0044550">
    <property type="term" value="P:secondary metabolite biosynthetic process"/>
    <property type="evidence" value="ECO:0007669"/>
    <property type="project" value="TreeGrafter"/>
</dbReference>
<dbReference type="InterPro" id="IPR020845">
    <property type="entry name" value="AMP-binding_CS"/>
</dbReference>
<dbReference type="GO" id="GO:0043041">
    <property type="term" value="P:amino acid activation for nonribosomal peptide biosynthetic process"/>
    <property type="evidence" value="ECO:0007669"/>
    <property type="project" value="TreeGrafter"/>
</dbReference>
<dbReference type="PROSITE" id="PS00455">
    <property type="entry name" value="AMP_BINDING"/>
    <property type="match status" value="2"/>
</dbReference>
<dbReference type="Gene3D" id="3.30.559.30">
    <property type="entry name" value="Nonribosomal peptide synthetase, condensation domain"/>
    <property type="match status" value="3"/>
</dbReference>
<keyword evidence="3" id="KW-0436">Ligase</keyword>
<organism evidence="5 6">
    <name type="scientific">Xylona heveae (strain CBS 132557 / TC161)</name>
    <dbReference type="NCBI Taxonomy" id="1328760"/>
    <lineage>
        <taxon>Eukaryota</taxon>
        <taxon>Fungi</taxon>
        <taxon>Dikarya</taxon>
        <taxon>Ascomycota</taxon>
        <taxon>Pezizomycotina</taxon>
        <taxon>Xylonomycetes</taxon>
        <taxon>Xylonales</taxon>
        <taxon>Xylonaceae</taxon>
        <taxon>Xylona</taxon>
    </lineage>
</organism>
<dbReference type="Pfam" id="PF00550">
    <property type="entry name" value="PP-binding"/>
    <property type="match status" value="2"/>
</dbReference>
<evidence type="ECO:0000313" key="5">
    <source>
        <dbReference type="EMBL" id="KZF21742.1"/>
    </source>
</evidence>
<dbReference type="SUPFAM" id="SSF52777">
    <property type="entry name" value="CoA-dependent acyltransferases"/>
    <property type="match status" value="4"/>
</dbReference>
<dbReference type="InterPro" id="IPR045851">
    <property type="entry name" value="AMP-bd_C_sf"/>
</dbReference>
<dbReference type="Pfam" id="PF00668">
    <property type="entry name" value="Condensation"/>
    <property type="match status" value="2"/>
</dbReference>
<dbReference type="FunFam" id="3.40.50.12780:FF:000014">
    <property type="entry name" value="Nonribosomal peptide synthetase 1"/>
    <property type="match status" value="2"/>
</dbReference>
<evidence type="ECO:0000256" key="1">
    <source>
        <dbReference type="ARBA" id="ARBA00022450"/>
    </source>
</evidence>
<reference evidence="5 6" key="1">
    <citation type="journal article" date="2016" name="Fungal Biol.">
        <title>The genome of Xylona heveae provides a window into fungal endophytism.</title>
        <authorList>
            <person name="Gazis R."/>
            <person name="Kuo A."/>
            <person name="Riley R."/>
            <person name="LaButti K."/>
            <person name="Lipzen A."/>
            <person name="Lin J."/>
            <person name="Amirebrahimi M."/>
            <person name="Hesse C.N."/>
            <person name="Spatafora J.W."/>
            <person name="Henrissat B."/>
            <person name="Hainaut M."/>
            <person name="Grigoriev I.V."/>
            <person name="Hibbett D.S."/>
        </authorList>
    </citation>
    <scope>NUCLEOTIDE SEQUENCE [LARGE SCALE GENOMIC DNA]</scope>
    <source>
        <strain evidence="5 6">TC161</strain>
    </source>
</reference>
<proteinExistence type="predicted"/>
<evidence type="ECO:0000259" key="4">
    <source>
        <dbReference type="PROSITE" id="PS50075"/>
    </source>
</evidence>
<keyword evidence="6" id="KW-1185">Reference proteome</keyword>
<evidence type="ECO:0000313" key="6">
    <source>
        <dbReference type="Proteomes" id="UP000076632"/>
    </source>
</evidence>
<dbReference type="SUPFAM" id="SSF47336">
    <property type="entry name" value="ACP-like"/>
    <property type="match status" value="2"/>
</dbReference>
<dbReference type="InterPro" id="IPR010071">
    <property type="entry name" value="AA_adenyl_dom"/>
</dbReference>
<dbReference type="Proteomes" id="UP000076632">
    <property type="component" value="Unassembled WGS sequence"/>
</dbReference>
<dbReference type="SUPFAM" id="SSF56801">
    <property type="entry name" value="Acetyl-CoA synthetase-like"/>
    <property type="match status" value="2"/>
</dbReference>
<keyword evidence="2" id="KW-0597">Phosphoprotein</keyword>
<feature type="domain" description="Carrier" evidence="4">
    <location>
        <begin position="778"/>
        <end position="854"/>
    </location>
</feature>
<dbReference type="CDD" id="cd05918">
    <property type="entry name" value="A_NRPS_SidN3_like"/>
    <property type="match status" value="2"/>
</dbReference>
<dbReference type="Gene3D" id="3.30.559.10">
    <property type="entry name" value="Chloramphenicol acetyltransferase-like domain"/>
    <property type="match status" value="2"/>
</dbReference>
<dbReference type="GO" id="GO:0016874">
    <property type="term" value="F:ligase activity"/>
    <property type="evidence" value="ECO:0007669"/>
    <property type="project" value="UniProtKB-KW"/>
</dbReference>
<dbReference type="InterPro" id="IPR009081">
    <property type="entry name" value="PP-bd_ACP"/>
</dbReference>
<keyword evidence="1" id="KW-0596">Phosphopantetheine</keyword>
<name>A0A165G4W6_XYLHT</name>
<accession>A0A165G4W6</accession>
<dbReference type="InterPro" id="IPR001242">
    <property type="entry name" value="Condensation_dom"/>
</dbReference>
<gene>
    <name evidence="5" type="ORF">L228DRAFT_269197</name>
</gene>
<dbReference type="FunFam" id="1.10.1200.10:FF:000005">
    <property type="entry name" value="Nonribosomal peptide synthetase 1"/>
    <property type="match status" value="1"/>
</dbReference>
<dbReference type="InterPro" id="IPR042099">
    <property type="entry name" value="ANL_N_sf"/>
</dbReference>
<dbReference type="InParanoid" id="A0A165G4W6"/>
<dbReference type="InterPro" id="IPR020806">
    <property type="entry name" value="PKS_PP-bd"/>
</dbReference>
<sequence>MPKLSSVEDLASWEPSIVFADRGSHDNNGRWNIISQKNRFSIASLEAICTTYNVSIIDTLQGLWALVISTFSNNDEICSGFISDSVATIYHCKLETSVPVANVGNAIDTWDPSILHFPEKEDQSSNYTVTLVNLFDTALEISLVFTGSSSLKKAPLPLINPLKLYASISLSDNTISTFYQSALVSHFQAENIALTFQKVIESFFQTPGIPIKDLDLISYHGRATILQWNKALLPSIHACIHEIIHQHSLAHPHALAISSWDGQFSYQELDRVSTCLAAQLKSYGVKEEVIVPFCFNKSRWAIVAMLATLKAGGASVALSPEYPNDRISHIVHLTNASLVLSDSENADHVGDSAAEVAVVVVDEDLISRLQEPREASGSPCTPSNAAFIQFTSGTTGNPKGIVLEHGAFLTSMVAQHRDMHIHKHSRVLQFAAYTFDASLQEIFGALTAGGCVCIPSEHQRLNNIGETIKRMQASWVFMTPLFAKTIHPSDVVSVETMVIGGEVTPKSVINDFAPKLRLLNGYGPSECSIASSVNNFSMAANPDAENIGNPMQSCNFWVVSPRNPDRLAPVGAIGELVIQGPILAREYLKNVDATKRSFQSPAWLDSFSAMHPKRVYNTGDLVRYQSDGSLQFVGRNDSQVKVTGRRVDLKETEFHLSCNLPDEMAAAVNFLPLQTGDGEKKALVAFYWPKKLVDGPATKISVEVLPVSLDRRELAQGLSQQLKQALPSYMIPNFYIPLSTIPLTLSGKLDHRQLKSLFVGLSNAELGAYSPATIVKEKPQNKIEEVLRSFWAEVLGLDLETIGTNDNFFELGGESIAAIRLSTIAHANGLHLTTSDILSCPEFKLQAQILYDRSENQDEPSGNKSPLLFDDEGYISATVSKGNSHQTPSWSRLCEKISNEWRLDQTSILDIYPCSPMQKGLLALTTRESKTKTLQKIYSLSKKIDIARFQYAWERIVAQNDIFRTRIVFTSNNNQLFQVLLDEHITWNTSENLKEYLHQDMSKPFGYGTPLVRLALFPNGEEGHYFVWSAQHAVYDGWSDLRVIELLSTLYHGQNVPKSLPFREFIDYVNTAQTVEAHQFWKSQLDRFQGSEFPKLPHPDYWPLAQDVVHHKINLPRIAGVNVTVATLLRAAWAIVIRQYTGSTDVCFGTVQTGRTGSLPGIANLVGPTITVAPRQSIEMIPFEHTGIQSIRTLSSDCTTACMFQSLFLVQPEPEQPRLLDGMQLLGKNDTEMPSYLLSLEITLQSGYASVVAVYDSDVLDHSEVEQILYQLEHTVHQISENLRDSALGDLGQLNPRDLERLCSWNATDLEPVQECVHWAIVRQMHSRPNAPAICYDNGKELTYGQLDRLTSALAEYLRSLGVGPESIVPFCFEKSLWAIVAVVSIPRAGGACAALEPTHPPGRLSQIIEGTNASIILASSLQLGKLEAYEKRVVCIDHAFMETISTASVNDPGPTLPSNAAFVVFTSGSTGVPKGIVLEHSSVVSTSRANGRDLELNSSSRVLQFAAFAFDVYIEDICISLMYGACICVLAEQDRLDNLPQAIKSMKVTWADLTPSVVRMIEPEQVPDLQTLVLGGELLTEEVIDRWAGKVHLFNTYGPAECTIFSTVTAALDKKAHGVNIGRPVGCHIWITDQNNLQQLLPVGSVGEMIIEGPNVARGYLNDPVKTRESFVEDLAWANRGPQGRRFYRTGDLGRFRGDGTLEIFGRKDSQVKFHGQRFELGEIEHHAAVHSAEDATIAVELVHFENRTSALLVSFQGIRKHVRSVQDEDWKTNALLPPTLQTKYNSLDLQKQLSKSLPSYMVPTVYISLLFMPITPSGKVDRKSLQRLVKSLSPSQFNDYSLASVQKDKPAQANEILLQGLWAEVIGIEQDSIGVNDSFFRVGGDSISAMRLVKALQPLGWQLSVSDIFRHPILFDMTTELKQVAEQASVVAAAVHAREVVDDVYQHWGIDPDSIQDIYPCTPLQKDMIYLTKAHRVANTLHQVFHLSAQVDIPRFQAAWTQVVANHPIFRTRIVTGRDGDLLQVVLNRPLEWETAESLADYSASLKTFSFDFGKPLVRLVLISDPEDSRGHYFVWSAHHSTYDGWSIPRTLGLVSRLYRNKSFSHLYQPFRPLVEYIEGSKSDESRSFWKTALRGSSVSSIIFPALPQEDYRPLTTDIAEHEISVLSRSASDITMASIIQGALALVIGSRTQKRDLTFGLIKTGRIGIPVPDIEDIAGPAITLVPARIRWEENTYCTPGDPTSMRAFLLDIQAHHSESLPHDHIGCHEIATLDNDCHHACSFQTLLIIQPPRADHSIIDGVTTMTSIGRELLNYGLSIECRLGHSHIFLHADFDPAVLPKSTVISILHELGNTISWLSSDTSYTKVRNGAIELNSVGVSC</sequence>
<dbReference type="InterPro" id="IPR023213">
    <property type="entry name" value="CAT-like_dom_sf"/>
</dbReference>
<dbReference type="PANTHER" id="PTHR45527">
    <property type="entry name" value="NONRIBOSOMAL PEPTIDE SYNTHETASE"/>
    <property type="match status" value="1"/>
</dbReference>
<dbReference type="InterPro" id="IPR000873">
    <property type="entry name" value="AMP-dep_synth/lig_dom"/>
</dbReference>